<organism evidence="2 3">
    <name type="scientific">Thermococcus barophilus (strain DSM 11836 / MP)</name>
    <dbReference type="NCBI Taxonomy" id="391623"/>
    <lineage>
        <taxon>Archaea</taxon>
        <taxon>Methanobacteriati</taxon>
        <taxon>Methanobacteriota</taxon>
        <taxon>Thermococci</taxon>
        <taxon>Thermococcales</taxon>
        <taxon>Thermococcaceae</taxon>
        <taxon>Thermococcus</taxon>
    </lineage>
</organism>
<dbReference type="InterPro" id="IPR027417">
    <property type="entry name" value="P-loop_NTPase"/>
</dbReference>
<sequence length="360" mass="41471">MVSALLLKTWMINIGNEIIENGAKAAIKRAVPDLKLFETSGYSYHLVYSKFRYSLTSSLLNKLGFKRDINKEWHKNLVSSAYLIHNKSIDFAVFPGCILDKFTLPRYYPILLKLMSKGIPIILLGAGGHDYTKATVDYVSKILKKLKPLALITRDSVAYEYYSQISEIKYVYNGIDCGFFINDWYQPPQADKKFIVLAFDKASKVPPHVLDRIKSIDSDVTVIFTTHRPFNYLYYTIPADVFARLPIAISRFLLARRELLKSDRNLLNKENVFISDNVKDYLFLYSNAVEVHSDRVHAVVSSLAYDTRAWLYYSTPRALLFENVGAKINENLIVMNKKVLTTKKKELVTFLREIIEDNFK</sequence>
<dbReference type="Pfam" id="PF04230">
    <property type="entry name" value="PS_pyruv_trans"/>
    <property type="match status" value="1"/>
</dbReference>
<evidence type="ECO:0000313" key="3">
    <source>
        <dbReference type="Proteomes" id="UP000007478"/>
    </source>
</evidence>
<proteinExistence type="predicted"/>
<dbReference type="HOGENOM" id="CLU_070992_0_0_2"/>
<keyword evidence="3" id="KW-1185">Reference proteome</keyword>
<evidence type="ECO:0000313" key="2">
    <source>
        <dbReference type="EMBL" id="ADT84910.1"/>
    </source>
</evidence>
<reference evidence="2 3" key="1">
    <citation type="journal article" date="2011" name="J. Bacteriol.">
        <title>Complete genome sequence of the hyperthermophilic, piezophilic, heterotrophic, and carboxydotrophic archaeon Thermococcus barophilus MP.</title>
        <authorList>
            <person name="Vannier P."/>
            <person name="Marteinsson V.T."/>
            <person name="Fridjonsson O.H."/>
            <person name="Oger P."/>
            <person name="Jebbar M."/>
        </authorList>
    </citation>
    <scope>NUCLEOTIDE SEQUENCE [LARGE SCALE GENOMIC DNA]</scope>
    <source>
        <strain evidence="3">DSM 11836 / MP</strain>
    </source>
</reference>
<dbReference type="EMBL" id="CP002372">
    <property type="protein sequence ID" value="ADT84910.1"/>
    <property type="molecule type" value="Genomic_DNA"/>
</dbReference>
<gene>
    <name evidence="2" type="ordered locus">TERMP_01935</name>
</gene>
<dbReference type="Proteomes" id="UP000007478">
    <property type="component" value="Chromosome"/>
</dbReference>
<dbReference type="GeneID" id="10042251"/>
<dbReference type="RefSeq" id="WP_013468206.1">
    <property type="nucleotide sequence ID" value="NC_014804.1"/>
</dbReference>
<dbReference type="InterPro" id="IPR007345">
    <property type="entry name" value="Polysacch_pyruvyl_Trfase"/>
</dbReference>
<name>F0LL03_THEBM</name>
<dbReference type="eggNOG" id="arCOG00397">
    <property type="taxonomic scope" value="Archaea"/>
</dbReference>
<dbReference type="AlphaFoldDB" id="F0LL03"/>
<accession>F0LL03</accession>
<dbReference type="OrthoDB" id="205663at2157"/>
<feature type="domain" description="Polysaccharide pyruvyl transferase" evidence="1">
    <location>
        <begin position="13"/>
        <end position="309"/>
    </location>
</feature>
<evidence type="ECO:0000259" key="1">
    <source>
        <dbReference type="Pfam" id="PF04230"/>
    </source>
</evidence>
<protein>
    <recommendedName>
        <fullName evidence="1">Polysaccharide pyruvyl transferase domain-containing protein</fullName>
    </recommendedName>
</protein>
<dbReference type="KEGG" id="tba:TERMP_01935"/>
<dbReference type="SUPFAM" id="SSF52540">
    <property type="entry name" value="P-loop containing nucleoside triphosphate hydrolases"/>
    <property type="match status" value="1"/>
</dbReference>
<dbReference type="PATRIC" id="fig|391623.17.peg.1934"/>